<dbReference type="GeneID" id="17310632"/>
<dbReference type="PANTHER" id="PTHR43628">
    <property type="entry name" value="ACTIVATOR OF C KINASE PROTEIN 1-RELATED"/>
    <property type="match status" value="1"/>
</dbReference>
<proteinExistence type="predicted"/>
<organism evidence="1">
    <name type="scientific">Guillardia theta (strain CCMP2712)</name>
    <name type="common">Cryptophyte</name>
    <dbReference type="NCBI Taxonomy" id="905079"/>
    <lineage>
        <taxon>Eukaryota</taxon>
        <taxon>Cryptophyceae</taxon>
        <taxon>Pyrenomonadales</taxon>
        <taxon>Geminigeraceae</taxon>
        <taxon>Guillardia</taxon>
    </lineage>
</organism>
<dbReference type="InterPro" id="IPR052945">
    <property type="entry name" value="Mitotic_Regulator"/>
</dbReference>
<dbReference type="AlphaFoldDB" id="L1K086"/>
<dbReference type="OMA" id="SMFKLGC"/>
<dbReference type="InterPro" id="IPR006597">
    <property type="entry name" value="Sel1-like"/>
</dbReference>
<reference evidence="3" key="2">
    <citation type="submission" date="2012-11" db="EMBL/GenBank/DDBJ databases">
        <authorList>
            <person name="Kuo A."/>
            <person name="Curtis B.A."/>
            <person name="Tanifuji G."/>
            <person name="Burki F."/>
            <person name="Gruber A."/>
            <person name="Irimia M."/>
            <person name="Maruyama S."/>
            <person name="Arias M.C."/>
            <person name="Ball S.G."/>
            <person name="Gile G.H."/>
            <person name="Hirakawa Y."/>
            <person name="Hopkins J.F."/>
            <person name="Rensing S.A."/>
            <person name="Schmutz J."/>
            <person name="Symeonidi A."/>
            <person name="Elias M."/>
            <person name="Eveleigh R.J."/>
            <person name="Herman E.K."/>
            <person name="Klute M.J."/>
            <person name="Nakayama T."/>
            <person name="Obornik M."/>
            <person name="Reyes-Prieto A."/>
            <person name="Armbrust E.V."/>
            <person name="Aves S.J."/>
            <person name="Beiko R.G."/>
            <person name="Coutinho P."/>
            <person name="Dacks J.B."/>
            <person name="Durnford D.G."/>
            <person name="Fast N.M."/>
            <person name="Green B.R."/>
            <person name="Grisdale C."/>
            <person name="Hempe F."/>
            <person name="Henrissat B."/>
            <person name="Hoppner M.P."/>
            <person name="Ishida K.-I."/>
            <person name="Kim E."/>
            <person name="Koreny L."/>
            <person name="Kroth P.G."/>
            <person name="Liu Y."/>
            <person name="Malik S.-B."/>
            <person name="Maier U.G."/>
            <person name="McRose D."/>
            <person name="Mock T."/>
            <person name="Neilson J.A."/>
            <person name="Onodera N.T."/>
            <person name="Poole A.M."/>
            <person name="Pritham E.J."/>
            <person name="Richards T.A."/>
            <person name="Rocap G."/>
            <person name="Roy S.W."/>
            <person name="Sarai C."/>
            <person name="Schaack S."/>
            <person name="Shirato S."/>
            <person name="Slamovits C.H."/>
            <person name="Spencer D.F."/>
            <person name="Suzuki S."/>
            <person name="Worden A.Z."/>
            <person name="Zauner S."/>
            <person name="Barry K."/>
            <person name="Bell C."/>
            <person name="Bharti A.K."/>
            <person name="Crow J.A."/>
            <person name="Grimwood J."/>
            <person name="Kramer R."/>
            <person name="Lindquist E."/>
            <person name="Lucas S."/>
            <person name="Salamov A."/>
            <person name="McFadden G.I."/>
            <person name="Lane C.E."/>
            <person name="Keeling P.J."/>
            <person name="Gray M.W."/>
            <person name="Grigoriev I.V."/>
            <person name="Archibald J.M."/>
        </authorList>
    </citation>
    <scope>NUCLEOTIDE SEQUENCE</scope>
    <source>
        <strain evidence="3">CCMP2712</strain>
    </source>
</reference>
<dbReference type="SMART" id="SM00671">
    <property type="entry name" value="SEL1"/>
    <property type="match status" value="6"/>
</dbReference>
<dbReference type="PANTHER" id="PTHR43628:SF1">
    <property type="entry name" value="CHITIN SYNTHASE REGULATORY FACTOR 2-RELATED"/>
    <property type="match status" value="1"/>
</dbReference>
<dbReference type="HOGENOM" id="CLU_864487_0_0_1"/>
<dbReference type="Gene3D" id="1.25.40.10">
    <property type="entry name" value="Tetratricopeptide repeat domain"/>
    <property type="match status" value="2"/>
</dbReference>
<dbReference type="eggNOG" id="KOG1550">
    <property type="taxonomic scope" value="Eukaryota"/>
</dbReference>
<dbReference type="InterPro" id="IPR011990">
    <property type="entry name" value="TPR-like_helical_dom_sf"/>
</dbReference>
<sequence length="322" mass="35735">MALVGRRQPLLLLVGRGLKEAWRIKTADAAYGKSEGGRNTWISHARSFSSKSPKPQSILRPQLSFDALQKKADEGDVQSMFLLGSAYLKGQLGAKKDYDKARMRFEQAAEHEHKQALFNLGVMYLEGQGVTADAPRARLSTTSATATMLALEWIRTRRQRWSRQAPDREARQGDHKACLRLALAYISGDGVNQDSQAARQILQRPAFDGNAEAQFLLGYLLLNIEEASEQNIKDASFNLESASSKGFIAAKHYLGMCLLKGHRLEADMSRASSLLQEAALAGHGQSAYELHKMYKEGKNLDAESRKWLERAAELGVKEALTE</sequence>
<gene>
    <name evidence="1" type="ORF">GUITHDRAFT_100288</name>
</gene>
<keyword evidence="3" id="KW-1185">Reference proteome</keyword>
<dbReference type="Pfam" id="PF08238">
    <property type="entry name" value="Sel1"/>
    <property type="match status" value="6"/>
</dbReference>
<reference evidence="2" key="3">
    <citation type="submission" date="2015-06" db="UniProtKB">
        <authorList>
            <consortium name="EnsemblProtists"/>
        </authorList>
    </citation>
    <scope>IDENTIFICATION</scope>
</reference>
<dbReference type="RefSeq" id="XP_005841017.1">
    <property type="nucleotide sequence ID" value="XM_005840960.1"/>
</dbReference>
<evidence type="ECO:0000313" key="3">
    <source>
        <dbReference type="Proteomes" id="UP000011087"/>
    </source>
</evidence>
<dbReference type="SUPFAM" id="SSF81901">
    <property type="entry name" value="HCP-like"/>
    <property type="match status" value="1"/>
</dbReference>
<dbReference type="OrthoDB" id="2384430at2759"/>
<protein>
    <submittedName>
        <fullName evidence="1 2">Uncharacterized protein</fullName>
    </submittedName>
</protein>
<dbReference type="STRING" id="905079.L1K086"/>
<name>L1K086_GUITC</name>
<dbReference type="KEGG" id="gtt:GUITHDRAFT_100288"/>
<dbReference type="Proteomes" id="UP000011087">
    <property type="component" value="Unassembled WGS sequence"/>
</dbReference>
<dbReference type="PaxDb" id="55529-EKX54037"/>
<evidence type="ECO:0000313" key="1">
    <source>
        <dbReference type="EMBL" id="EKX54037.1"/>
    </source>
</evidence>
<reference evidence="1 3" key="1">
    <citation type="journal article" date="2012" name="Nature">
        <title>Algal genomes reveal evolutionary mosaicism and the fate of nucleomorphs.</title>
        <authorList>
            <consortium name="DOE Joint Genome Institute"/>
            <person name="Curtis B.A."/>
            <person name="Tanifuji G."/>
            <person name="Burki F."/>
            <person name="Gruber A."/>
            <person name="Irimia M."/>
            <person name="Maruyama S."/>
            <person name="Arias M.C."/>
            <person name="Ball S.G."/>
            <person name="Gile G.H."/>
            <person name="Hirakawa Y."/>
            <person name="Hopkins J.F."/>
            <person name="Kuo A."/>
            <person name="Rensing S.A."/>
            <person name="Schmutz J."/>
            <person name="Symeonidi A."/>
            <person name="Elias M."/>
            <person name="Eveleigh R.J."/>
            <person name="Herman E.K."/>
            <person name="Klute M.J."/>
            <person name="Nakayama T."/>
            <person name="Obornik M."/>
            <person name="Reyes-Prieto A."/>
            <person name="Armbrust E.V."/>
            <person name="Aves S.J."/>
            <person name="Beiko R.G."/>
            <person name="Coutinho P."/>
            <person name="Dacks J.B."/>
            <person name="Durnford D.G."/>
            <person name="Fast N.M."/>
            <person name="Green B.R."/>
            <person name="Grisdale C.J."/>
            <person name="Hempel F."/>
            <person name="Henrissat B."/>
            <person name="Hoppner M.P."/>
            <person name="Ishida K."/>
            <person name="Kim E."/>
            <person name="Koreny L."/>
            <person name="Kroth P.G."/>
            <person name="Liu Y."/>
            <person name="Malik S.B."/>
            <person name="Maier U.G."/>
            <person name="McRose D."/>
            <person name="Mock T."/>
            <person name="Neilson J.A."/>
            <person name="Onodera N.T."/>
            <person name="Poole A.M."/>
            <person name="Pritham E.J."/>
            <person name="Richards T.A."/>
            <person name="Rocap G."/>
            <person name="Roy S.W."/>
            <person name="Sarai C."/>
            <person name="Schaack S."/>
            <person name="Shirato S."/>
            <person name="Slamovits C.H."/>
            <person name="Spencer D.F."/>
            <person name="Suzuki S."/>
            <person name="Worden A.Z."/>
            <person name="Zauner S."/>
            <person name="Barry K."/>
            <person name="Bell C."/>
            <person name="Bharti A.K."/>
            <person name="Crow J.A."/>
            <person name="Grimwood J."/>
            <person name="Kramer R."/>
            <person name="Lindquist E."/>
            <person name="Lucas S."/>
            <person name="Salamov A."/>
            <person name="McFadden G.I."/>
            <person name="Lane C.E."/>
            <person name="Keeling P.J."/>
            <person name="Gray M.W."/>
            <person name="Grigoriev I.V."/>
            <person name="Archibald J.M."/>
        </authorList>
    </citation>
    <scope>NUCLEOTIDE SEQUENCE</scope>
    <source>
        <strain evidence="1 3">CCMP2712</strain>
    </source>
</reference>
<accession>L1K086</accession>
<dbReference type="EMBL" id="JH992968">
    <property type="protein sequence ID" value="EKX54037.1"/>
    <property type="molecule type" value="Genomic_DNA"/>
</dbReference>
<dbReference type="EnsemblProtists" id="EKX54037">
    <property type="protein sequence ID" value="EKX54037"/>
    <property type="gene ID" value="GUITHDRAFT_100288"/>
</dbReference>
<evidence type="ECO:0000313" key="2">
    <source>
        <dbReference type="EnsemblProtists" id="EKX54037"/>
    </source>
</evidence>